<keyword evidence="1 5" id="KW-0808">Transferase</keyword>
<dbReference type="EMBL" id="CP058909">
    <property type="protein sequence ID" value="QLH84617.1"/>
    <property type="molecule type" value="Genomic_DNA"/>
</dbReference>
<accession>A0A7D5PAA0</accession>
<dbReference type="OrthoDB" id="156446at2157"/>
<gene>
    <name evidence="5" type="ORF">HZS54_24545</name>
</gene>
<protein>
    <submittedName>
        <fullName evidence="5">GNAT family N-acetyltransferase</fullName>
    </submittedName>
</protein>
<dbReference type="Proteomes" id="UP000509346">
    <property type="component" value="Chromosome"/>
</dbReference>
<evidence type="ECO:0000256" key="3">
    <source>
        <dbReference type="SAM" id="MobiDB-lite"/>
    </source>
</evidence>
<dbReference type="InterPro" id="IPR000182">
    <property type="entry name" value="GNAT_dom"/>
</dbReference>
<dbReference type="PANTHER" id="PTHR43877:SF1">
    <property type="entry name" value="ACETYLTRANSFERASE"/>
    <property type="match status" value="1"/>
</dbReference>
<dbReference type="AlphaFoldDB" id="A0A7D5PAA0"/>
<dbReference type="CDD" id="cd04301">
    <property type="entry name" value="NAT_SF"/>
    <property type="match status" value="1"/>
</dbReference>
<evidence type="ECO:0000256" key="1">
    <source>
        <dbReference type="ARBA" id="ARBA00022679"/>
    </source>
</evidence>
<dbReference type="InterPro" id="IPR016181">
    <property type="entry name" value="Acyl_CoA_acyltransferase"/>
</dbReference>
<dbReference type="Pfam" id="PF19133">
    <property type="entry name" value="DUF5816"/>
    <property type="match status" value="1"/>
</dbReference>
<keyword evidence="6" id="KW-1185">Reference proteome</keyword>
<reference evidence="5 6" key="1">
    <citation type="submission" date="2020-07" db="EMBL/GenBank/DDBJ databases">
        <title>Halosimplex litoreum sp. nov. and Halosimplex rubrum sp. nov., isolated from different salt environments.</title>
        <authorList>
            <person name="Cui H."/>
        </authorList>
    </citation>
    <scope>NUCLEOTIDE SEQUENCE [LARGE SCALE GENOMIC DNA]</scope>
    <source>
        <strain evidence="5 6">R2</strain>
    </source>
</reference>
<dbReference type="SUPFAM" id="SSF55729">
    <property type="entry name" value="Acyl-CoA N-acyltransferases (Nat)"/>
    <property type="match status" value="1"/>
</dbReference>
<feature type="region of interest" description="Disordered" evidence="3">
    <location>
        <begin position="163"/>
        <end position="194"/>
    </location>
</feature>
<proteinExistence type="predicted"/>
<dbReference type="PROSITE" id="PS51186">
    <property type="entry name" value="GNAT"/>
    <property type="match status" value="1"/>
</dbReference>
<name>A0A7D5PAA0_9EURY</name>
<dbReference type="InterPro" id="IPR050832">
    <property type="entry name" value="Bact_Acetyltransf"/>
</dbReference>
<evidence type="ECO:0000259" key="4">
    <source>
        <dbReference type="PROSITE" id="PS51186"/>
    </source>
</evidence>
<organism evidence="5 6">
    <name type="scientific">Halosimplex pelagicum</name>
    <dbReference type="NCBI Taxonomy" id="869886"/>
    <lineage>
        <taxon>Archaea</taxon>
        <taxon>Methanobacteriati</taxon>
        <taxon>Methanobacteriota</taxon>
        <taxon>Stenosarchaea group</taxon>
        <taxon>Halobacteria</taxon>
        <taxon>Halobacteriales</taxon>
        <taxon>Haloarculaceae</taxon>
        <taxon>Halosimplex</taxon>
    </lineage>
</organism>
<dbReference type="GO" id="GO:0016747">
    <property type="term" value="F:acyltransferase activity, transferring groups other than amino-acyl groups"/>
    <property type="evidence" value="ECO:0007669"/>
    <property type="project" value="InterPro"/>
</dbReference>
<dbReference type="GeneID" id="56085832"/>
<feature type="compositionally biased region" description="Low complexity" evidence="3">
    <location>
        <begin position="163"/>
        <end position="189"/>
    </location>
</feature>
<evidence type="ECO:0000313" key="5">
    <source>
        <dbReference type="EMBL" id="QLH84617.1"/>
    </source>
</evidence>
<dbReference type="KEGG" id="hpel:HZS54_24545"/>
<feature type="domain" description="N-acetyltransferase" evidence="4">
    <location>
        <begin position="5"/>
        <end position="165"/>
    </location>
</feature>
<dbReference type="PANTHER" id="PTHR43877">
    <property type="entry name" value="AMINOALKYLPHOSPHONATE N-ACETYLTRANSFERASE-RELATED-RELATED"/>
    <property type="match status" value="1"/>
</dbReference>
<keyword evidence="2" id="KW-0012">Acyltransferase</keyword>
<evidence type="ECO:0000313" key="6">
    <source>
        <dbReference type="Proteomes" id="UP000509346"/>
    </source>
</evidence>
<dbReference type="InterPro" id="IPR043854">
    <property type="entry name" value="DUF5816"/>
</dbReference>
<sequence length="277" mass="29102">MEADATLRDAEAGDADRVRELVESSMTTSYALSPQGIETILEAEFDADPLGDRFDDAETVARVAEGEETLVGYGEATVAGDAGLVRWVHVDPERRGAGVGTALFERLTAAVDDRGVDEVRAVTLADNTAGGAFVERFDFEKTGERTTEFDDRETVQHVYVEEGATGAADETGAAGSAADADSASDAGESPSGQAIEGALPDAVATDDGTEVHPGGDPIAGAEGAFVRTFTDADRSEHYGYYCTNCGSTAVSMDESERLECADCGNTHRPEEYDGSYL</sequence>
<dbReference type="Pfam" id="PF00583">
    <property type="entry name" value="Acetyltransf_1"/>
    <property type="match status" value="1"/>
</dbReference>
<dbReference type="Gene3D" id="3.40.630.30">
    <property type="match status" value="1"/>
</dbReference>
<evidence type="ECO:0000256" key="2">
    <source>
        <dbReference type="ARBA" id="ARBA00023315"/>
    </source>
</evidence>
<dbReference type="RefSeq" id="WP_179919696.1">
    <property type="nucleotide sequence ID" value="NZ_CP058909.1"/>
</dbReference>